<dbReference type="Proteomes" id="UP001162029">
    <property type="component" value="Unassembled WGS sequence"/>
</dbReference>
<name>A0AAV0VBW9_9STRA</name>
<evidence type="ECO:0000313" key="3">
    <source>
        <dbReference type="Proteomes" id="UP001162029"/>
    </source>
</evidence>
<gene>
    <name evidence="2" type="ORF">PDE001_LOCUS10999</name>
</gene>
<accession>A0AAV0VBW9</accession>
<organism evidence="2 3">
    <name type="scientific">Peronospora destructor</name>
    <dbReference type="NCBI Taxonomy" id="86335"/>
    <lineage>
        <taxon>Eukaryota</taxon>
        <taxon>Sar</taxon>
        <taxon>Stramenopiles</taxon>
        <taxon>Oomycota</taxon>
        <taxon>Peronosporomycetes</taxon>
        <taxon>Peronosporales</taxon>
        <taxon>Peronosporaceae</taxon>
        <taxon>Peronospora</taxon>
    </lineage>
</organism>
<evidence type="ECO:0000313" key="2">
    <source>
        <dbReference type="EMBL" id="CAI5745973.1"/>
    </source>
</evidence>
<proteinExistence type="predicted"/>
<evidence type="ECO:0000256" key="1">
    <source>
        <dbReference type="SAM" id="MobiDB-lite"/>
    </source>
</evidence>
<dbReference type="AlphaFoldDB" id="A0AAV0VBW9"/>
<feature type="compositionally biased region" description="Basic and acidic residues" evidence="1">
    <location>
        <begin position="87"/>
        <end position="98"/>
    </location>
</feature>
<feature type="region of interest" description="Disordered" evidence="1">
    <location>
        <begin position="87"/>
        <end position="117"/>
    </location>
</feature>
<dbReference type="EMBL" id="CANTFM010002338">
    <property type="protein sequence ID" value="CAI5745973.1"/>
    <property type="molecule type" value="Genomic_DNA"/>
</dbReference>
<sequence>MSLDESSVLMDRALVTMCQDLPESLGLYNTDKDQFSLVAIRTAPLLEYVRPDTRKLALISDWMRAFEPAVDQPPSVEINIESLKETVEQEERKQRSEQELQSEEQAQHMAKRDEKKE</sequence>
<protein>
    <submittedName>
        <fullName evidence="2">Uncharacterized protein</fullName>
    </submittedName>
</protein>
<comment type="caution">
    <text evidence="2">The sequence shown here is derived from an EMBL/GenBank/DDBJ whole genome shotgun (WGS) entry which is preliminary data.</text>
</comment>
<keyword evidence="3" id="KW-1185">Reference proteome</keyword>
<reference evidence="2" key="1">
    <citation type="submission" date="2022-12" db="EMBL/GenBank/DDBJ databases">
        <authorList>
            <person name="Webb A."/>
        </authorList>
    </citation>
    <scope>NUCLEOTIDE SEQUENCE</scope>
    <source>
        <strain evidence="2">Pd1</strain>
    </source>
</reference>